<evidence type="ECO:0000259" key="2">
    <source>
        <dbReference type="SMART" id="SM00897"/>
    </source>
</evidence>
<dbReference type="SMART" id="SM00897">
    <property type="entry name" value="FIST"/>
    <property type="match status" value="1"/>
</dbReference>
<dbReference type="InterPro" id="IPR013702">
    <property type="entry name" value="FIST_domain_N"/>
</dbReference>
<gene>
    <name evidence="4" type="ORF">GLS40_02945</name>
</gene>
<evidence type="ECO:0000313" key="5">
    <source>
        <dbReference type="Proteomes" id="UP000443843"/>
    </source>
</evidence>
<dbReference type="InterPro" id="IPR019494">
    <property type="entry name" value="FIST_C"/>
</dbReference>
<feature type="coiled-coil region" evidence="1">
    <location>
        <begin position="294"/>
        <end position="347"/>
    </location>
</feature>
<evidence type="ECO:0000256" key="1">
    <source>
        <dbReference type="SAM" id="Coils"/>
    </source>
</evidence>
<evidence type="ECO:0000259" key="3">
    <source>
        <dbReference type="SMART" id="SM01204"/>
    </source>
</evidence>
<dbReference type="PANTHER" id="PTHR40252:SF2">
    <property type="entry name" value="BLR0328 PROTEIN"/>
    <property type="match status" value="1"/>
</dbReference>
<proteinExistence type="predicted"/>
<dbReference type="SMART" id="SM01204">
    <property type="entry name" value="FIST_C"/>
    <property type="match status" value="1"/>
</dbReference>
<keyword evidence="5" id="KW-1185">Reference proteome</keyword>
<comment type="caution">
    <text evidence="4">The sequence shown here is derived from an EMBL/GenBank/DDBJ whole genome shotgun (WGS) entry which is preliminary data.</text>
</comment>
<name>A0A844WC21_9RHOB</name>
<dbReference type="Pfam" id="PF10442">
    <property type="entry name" value="FIST_C"/>
    <property type="match status" value="1"/>
</dbReference>
<reference evidence="4 5" key="1">
    <citation type="submission" date="2019-11" db="EMBL/GenBank/DDBJ databases">
        <title>Pseudooceanicola pacifica sp. nov., isolated from deep-sea sediment of the Pacific Ocean.</title>
        <authorList>
            <person name="Lyu L."/>
        </authorList>
    </citation>
    <scope>NUCLEOTIDE SEQUENCE [LARGE SCALE GENOMIC DNA]</scope>
    <source>
        <strain evidence="4 5">216_PA32_1</strain>
    </source>
</reference>
<dbReference type="RefSeq" id="WP_160381162.1">
    <property type="nucleotide sequence ID" value="NZ_WNXQ01000001.1"/>
</dbReference>
<feature type="domain" description="FIST C-domain" evidence="3">
    <location>
        <begin position="233"/>
        <end position="362"/>
    </location>
</feature>
<protein>
    <submittedName>
        <fullName evidence="4">GfdT protein</fullName>
    </submittedName>
</protein>
<feature type="domain" description="FIST" evidence="2">
    <location>
        <begin position="33"/>
        <end position="232"/>
    </location>
</feature>
<dbReference type="Proteomes" id="UP000443843">
    <property type="component" value="Unassembled WGS sequence"/>
</dbReference>
<evidence type="ECO:0000313" key="4">
    <source>
        <dbReference type="EMBL" id="MWB76980.1"/>
    </source>
</evidence>
<dbReference type="EMBL" id="WNXQ01000001">
    <property type="protein sequence ID" value="MWB76980.1"/>
    <property type="molecule type" value="Genomic_DNA"/>
</dbReference>
<dbReference type="Pfam" id="PF08495">
    <property type="entry name" value="FIST"/>
    <property type="match status" value="1"/>
</dbReference>
<organism evidence="4 5">
    <name type="scientific">Pseudooceanicola pacificus</name>
    <dbReference type="NCBI Taxonomy" id="2676438"/>
    <lineage>
        <taxon>Bacteria</taxon>
        <taxon>Pseudomonadati</taxon>
        <taxon>Pseudomonadota</taxon>
        <taxon>Alphaproteobacteria</taxon>
        <taxon>Rhodobacterales</taxon>
        <taxon>Paracoccaceae</taxon>
        <taxon>Pseudooceanicola</taxon>
    </lineage>
</organism>
<sequence>MNTPAAPGIVRSSSVSLGTERAIELLAEGLGDELDAVILFASPDPGLPALLAEAQSRFAPARVIGCTTAGELDGHGYAEGELLAIGLPRNAFRSRAFLLREIHKSPAPDLTQRILLARGELMREVPDWDHEFAFLMIDGMSRSEDQVASELAAMLGPVPLFGGSAGDGERFQCAKVFHEGETHDSAAVLLVVRTRCPVKVFKTDHLVPTEHRMVVTCASPDTRVVHRINDEPAGREYARLLGKDPEQLTTFTFAAHPVVVRIGAQHHVRSIQQAHENGDLTFFSAVGEGLVLSLAEAQDMVDHLETELAALSADRVPDTILACDCLLRKLEAEQKQIKGKLSEVLARHRVVGFSTYGEQMGSMHVNQTLTGVAIYPPED</sequence>
<dbReference type="AlphaFoldDB" id="A0A844WC21"/>
<dbReference type="PANTHER" id="PTHR40252">
    <property type="entry name" value="BLR0328 PROTEIN"/>
    <property type="match status" value="1"/>
</dbReference>
<keyword evidence="1" id="KW-0175">Coiled coil</keyword>
<accession>A0A844WC21</accession>